<protein>
    <submittedName>
        <fullName evidence="2">Uncharacterized protein</fullName>
    </submittedName>
</protein>
<gene>
    <name evidence="2" type="ORF">D0Y65_019310</name>
</gene>
<dbReference type="AlphaFoldDB" id="A0A445J8C8"/>
<feature type="region of interest" description="Disordered" evidence="1">
    <location>
        <begin position="25"/>
        <end position="72"/>
    </location>
</feature>
<accession>A0A445J8C8</accession>
<evidence type="ECO:0000313" key="2">
    <source>
        <dbReference type="EMBL" id="RZB94734.1"/>
    </source>
</evidence>
<reference evidence="2 3" key="1">
    <citation type="submission" date="2018-09" db="EMBL/GenBank/DDBJ databases">
        <title>A high-quality reference genome of wild soybean provides a powerful tool to mine soybean genomes.</title>
        <authorList>
            <person name="Xie M."/>
            <person name="Chung C.Y.L."/>
            <person name="Li M.-W."/>
            <person name="Wong F.-L."/>
            <person name="Chan T.-F."/>
            <person name="Lam H.-M."/>
        </authorList>
    </citation>
    <scope>NUCLEOTIDE SEQUENCE [LARGE SCALE GENOMIC DNA]</scope>
    <source>
        <strain evidence="3">cv. W05</strain>
        <tissue evidence="2">Hypocotyl of etiolated seedlings</tissue>
    </source>
</reference>
<keyword evidence="3" id="KW-1185">Reference proteome</keyword>
<name>A0A445J8C8_GLYSO</name>
<sequence>MWEKGEGDEAPLCKTEIKSNVLEECNVDETATRERNKDREEEEGGGSSLESEGPVPEAKTETPISDGNGISFDNQSEIFRAIEVVERDSLAIFSLRFPPFGPLRIHLHLTPSHAVLHRCHRSPSGI</sequence>
<evidence type="ECO:0000256" key="1">
    <source>
        <dbReference type="SAM" id="MobiDB-lite"/>
    </source>
</evidence>
<organism evidence="2 3">
    <name type="scientific">Glycine soja</name>
    <name type="common">Wild soybean</name>
    <dbReference type="NCBI Taxonomy" id="3848"/>
    <lineage>
        <taxon>Eukaryota</taxon>
        <taxon>Viridiplantae</taxon>
        <taxon>Streptophyta</taxon>
        <taxon>Embryophyta</taxon>
        <taxon>Tracheophyta</taxon>
        <taxon>Spermatophyta</taxon>
        <taxon>Magnoliopsida</taxon>
        <taxon>eudicotyledons</taxon>
        <taxon>Gunneridae</taxon>
        <taxon>Pentapetalae</taxon>
        <taxon>rosids</taxon>
        <taxon>fabids</taxon>
        <taxon>Fabales</taxon>
        <taxon>Fabaceae</taxon>
        <taxon>Papilionoideae</taxon>
        <taxon>50 kb inversion clade</taxon>
        <taxon>NPAAA clade</taxon>
        <taxon>indigoferoid/millettioid clade</taxon>
        <taxon>Phaseoleae</taxon>
        <taxon>Glycine</taxon>
        <taxon>Glycine subgen. Soja</taxon>
    </lineage>
</organism>
<comment type="caution">
    <text evidence="2">The sequence shown here is derived from an EMBL/GenBank/DDBJ whole genome shotgun (WGS) entry which is preliminary data.</text>
</comment>
<dbReference type="EMBL" id="QZWG01000008">
    <property type="protein sequence ID" value="RZB94734.1"/>
    <property type="molecule type" value="Genomic_DNA"/>
</dbReference>
<evidence type="ECO:0000313" key="3">
    <source>
        <dbReference type="Proteomes" id="UP000289340"/>
    </source>
</evidence>
<feature type="compositionally biased region" description="Basic and acidic residues" evidence="1">
    <location>
        <begin position="30"/>
        <end position="39"/>
    </location>
</feature>
<dbReference type="Proteomes" id="UP000289340">
    <property type="component" value="Chromosome 8"/>
</dbReference>
<proteinExistence type="predicted"/>